<protein>
    <recommendedName>
        <fullName evidence="1">AAA+ ATPase domain-containing protein</fullName>
    </recommendedName>
</protein>
<dbReference type="Pfam" id="PF25199">
    <property type="entry name" value="nSTAND_NTPase5"/>
    <property type="match status" value="1"/>
</dbReference>
<organism evidence="2 3">
    <name type="scientific">Goekera deserti</name>
    <dbReference type="NCBI Taxonomy" id="2497753"/>
    <lineage>
        <taxon>Bacteria</taxon>
        <taxon>Bacillati</taxon>
        <taxon>Actinomycetota</taxon>
        <taxon>Actinomycetes</taxon>
        <taxon>Geodermatophilales</taxon>
        <taxon>Geodermatophilaceae</taxon>
        <taxon>Goekera</taxon>
    </lineage>
</organism>
<reference evidence="2 3" key="1">
    <citation type="submission" date="2020-02" db="EMBL/GenBank/DDBJ databases">
        <title>The whole genome sequence of CPCC 205119.</title>
        <authorList>
            <person name="Jiang Z."/>
        </authorList>
    </citation>
    <scope>NUCLEOTIDE SEQUENCE [LARGE SCALE GENOMIC DNA]</scope>
    <source>
        <strain evidence="2 3">CPCC 205119</strain>
    </source>
</reference>
<dbReference type="SUPFAM" id="SSF52540">
    <property type="entry name" value="P-loop containing nucleoside triphosphate hydrolases"/>
    <property type="match status" value="1"/>
</dbReference>
<dbReference type="InterPro" id="IPR027417">
    <property type="entry name" value="P-loop_NTPase"/>
</dbReference>
<evidence type="ECO:0000313" key="2">
    <source>
        <dbReference type="EMBL" id="NEL53962.1"/>
    </source>
</evidence>
<dbReference type="RefSeq" id="WP_152729856.1">
    <property type="nucleotide sequence ID" value="NZ_JAABOZ010000002.1"/>
</dbReference>
<keyword evidence="3" id="KW-1185">Reference proteome</keyword>
<name>A0A7K3WBY1_9ACTN</name>
<dbReference type="Proteomes" id="UP000470470">
    <property type="component" value="Unassembled WGS sequence"/>
</dbReference>
<dbReference type="SMART" id="SM00382">
    <property type="entry name" value="AAA"/>
    <property type="match status" value="1"/>
</dbReference>
<accession>A0A7K3WBY1</accession>
<evidence type="ECO:0000259" key="1">
    <source>
        <dbReference type="SMART" id="SM00382"/>
    </source>
</evidence>
<dbReference type="InterPro" id="IPR057574">
    <property type="entry name" value="nSTAND_NTPase5_dom"/>
</dbReference>
<dbReference type="InterPro" id="IPR003593">
    <property type="entry name" value="AAA+_ATPase"/>
</dbReference>
<dbReference type="EMBL" id="JAAGWK010000010">
    <property type="protein sequence ID" value="NEL53962.1"/>
    <property type="molecule type" value="Genomic_DNA"/>
</dbReference>
<proteinExistence type="predicted"/>
<dbReference type="AlphaFoldDB" id="A0A7K3WBY1"/>
<sequence length="1267" mass="133739">MSRRAGARNVAGVRYQLRLTATLLVRAAQGVFPATALTPEGLEDVDTVPTPGAGRQFVQAKEQASAGAFLGPGDLADFLAHVAPMLRADPEATGCLVTNGGFGGGLVATGWDERLELAPDVVANIASVVDGVGEAEVASLLRRVRLVSDAADLTGAAMDLADLHGIDPAVAQLALDRCLVVAADASAEQASRPAERPVTLSLGELDVAVDAATRTVATAAVPIDRVRRVVAPLTFRLESALSVEEFLSGVDVRPAHIAAGLDVARPGELEAIADGLTSDRLVLILGPSGAGKSALLWRAAAEHAQRMRVWRVHELAEADADLLVAAIDQQRPSKSYPLLVCVDDIGRASRAGWRRAAEALLEMPGVYIVGAAREEDFAVADALRRAVLVRLTLTRQAAKDIEQILRERGVRPVMAVDEAWGQARGLLMEFLHLVVAGRRLTSVLAEQAAGLEDPSRATELAVARYVTTAHSVGLDVDPDTLLRRGGGPNLAAALNRLNREHLIVESKAGLWTGLHELRSAQLRSLLHERPPPRIADTLAAIVDDASAAAVAARLPVIVREAGDPMAIADAVTRRVASAGAESAQWLEAARLADVAEHARACVRVARTLQLSMNLGQWLTLAVGARFAGVDLSILPAAFHEQAAALPRPDPALFKLAATAVDADEWLRRITEATAADGARLLEALETGVAWTTTASERLAAAAPTGNVRVAARWIASAHRASADDAARAALLTALPPPAARLDALREEWPLLIDAQLDHASGTARTRFIHPIDGAQSPEARAAELAATVLDLLPEARLAEVTVARYDGADLPIHGRTGPHKAIPRENMPPQAVTRWNRGFNDWVQRELSSTSLTARLRQQAAAVTLARDVVLTMVERLVRPGDADRKHLRRWEQRRQQLQREAAALGAMPATEPVILAPLGSPPSKRGDDAAQALDTAAAAAHQFAAAAADPDVAARRQRMRLIGSQLRDAGEHFRAAAATGAARLAGEPDPLDPTFTAVLDDAAAVLIGFADGATIDPPPERLTAAALRDAAAAVRDRQLRDERELLRQALAEVSGASVDAARPVSSGAKPGMVAEPRRWLLPVAPAAHAAAVDALLRLVRAAPSAHPLAFRVIAAPAEADVLYSYTATVIGARDSFPVIDIDELHELAQEAGLPVRPGRFVAETAEIIAALVRASRAAIATVQLSGTRQEPELRQQARDALQRARGLLSIIDIPDVAEPLRRIADAVASDASPGSLAHEIDDMHTHGTVGPCLAALELAVQTAATA</sequence>
<feature type="domain" description="AAA+ ATPase" evidence="1">
    <location>
        <begin position="278"/>
        <end position="393"/>
    </location>
</feature>
<comment type="caution">
    <text evidence="2">The sequence shown here is derived from an EMBL/GenBank/DDBJ whole genome shotgun (WGS) entry which is preliminary data.</text>
</comment>
<evidence type="ECO:0000313" key="3">
    <source>
        <dbReference type="Proteomes" id="UP000470470"/>
    </source>
</evidence>
<gene>
    <name evidence="2" type="ORF">G1H19_08110</name>
</gene>